<reference evidence="1" key="1">
    <citation type="submission" date="2020-07" db="EMBL/GenBank/DDBJ databases">
        <title>Clarias magur genome sequencing, assembly and annotation.</title>
        <authorList>
            <person name="Kushwaha B."/>
            <person name="Kumar R."/>
            <person name="Das P."/>
            <person name="Joshi C.G."/>
            <person name="Kumar D."/>
            <person name="Nagpure N.S."/>
            <person name="Pandey M."/>
            <person name="Agarwal S."/>
            <person name="Srivastava S."/>
            <person name="Singh M."/>
            <person name="Sahoo L."/>
            <person name="Jayasankar P."/>
            <person name="Meher P.K."/>
            <person name="Koringa P.G."/>
            <person name="Iquebal M.A."/>
            <person name="Das S.P."/>
            <person name="Bit A."/>
            <person name="Patnaik S."/>
            <person name="Patel N."/>
            <person name="Shah T.M."/>
            <person name="Hinsu A."/>
            <person name="Jena J.K."/>
        </authorList>
    </citation>
    <scope>NUCLEOTIDE SEQUENCE</scope>
    <source>
        <strain evidence="1">CIFAMagur01</strain>
        <tissue evidence="1">Testis</tissue>
    </source>
</reference>
<organism evidence="1 2">
    <name type="scientific">Clarias magur</name>
    <name type="common">Asian catfish</name>
    <name type="synonym">Macropteronotus magur</name>
    <dbReference type="NCBI Taxonomy" id="1594786"/>
    <lineage>
        <taxon>Eukaryota</taxon>
        <taxon>Metazoa</taxon>
        <taxon>Chordata</taxon>
        <taxon>Craniata</taxon>
        <taxon>Vertebrata</taxon>
        <taxon>Euteleostomi</taxon>
        <taxon>Actinopterygii</taxon>
        <taxon>Neopterygii</taxon>
        <taxon>Teleostei</taxon>
        <taxon>Ostariophysi</taxon>
        <taxon>Siluriformes</taxon>
        <taxon>Clariidae</taxon>
        <taxon>Clarias</taxon>
    </lineage>
</organism>
<keyword evidence="2" id="KW-1185">Reference proteome</keyword>
<evidence type="ECO:0000313" key="1">
    <source>
        <dbReference type="EMBL" id="KAF5896315.1"/>
    </source>
</evidence>
<sequence>MPARRCIMFEDPQRLVQVRIHRIHMRPQTAASCVQAPLCSLIDIRVDEISGSLSHLGGLL</sequence>
<name>A0A8J4UK36_CLAMG</name>
<dbReference type="AlphaFoldDB" id="A0A8J4UK36"/>
<gene>
    <name evidence="1" type="ORF">DAT39_013970</name>
</gene>
<comment type="caution">
    <text evidence="1">The sequence shown here is derived from an EMBL/GenBank/DDBJ whole genome shotgun (WGS) entry which is preliminary data.</text>
</comment>
<evidence type="ECO:0000313" key="2">
    <source>
        <dbReference type="Proteomes" id="UP000727407"/>
    </source>
</evidence>
<proteinExistence type="predicted"/>
<dbReference type="Proteomes" id="UP000727407">
    <property type="component" value="Unassembled WGS sequence"/>
</dbReference>
<dbReference type="EMBL" id="QNUK01000281">
    <property type="protein sequence ID" value="KAF5896315.1"/>
    <property type="molecule type" value="Genomic_DNA"/>
</dbReference>
<accession>A0A8J4UK36</accession>
<protein>
    <submittedName>
        <fullName evidence="1">Uncharacterized protein</fullName>
    </submittedName>
</protein>